<dbReference type="eggNOG" id="COG2146">
    <property type="taxonomic scope" value="Bacteria"/>
</dbReference>
<dbReference type="PaxDb" id="880073-Calab_0864"/>
<keyword evidence="4" id="KW-0408">Iron</keyword>
<dbReference type="InParanoid" id="H1XUK2"/>
<feature type="domain" description="Rieske" evidence="6">
    <location>
        <begin position="5"/>
        <end position="99"/>
    </location>
</feature>
<sequence>MAGLIKVAHSEQIKENKPFALTLEDQKIVLIRHQGRLLAFKDSCPHQGAPLSHGFVRDGQITCIYHGWKFNLDDGSFSTNEKLKLKSYAVREENGEVFLELP</sequence>
<dbReference type="PROSITE" id="PS51296">
    <property type="entry name" value="RIESKE"/>
    <property type="match status" value="1"/>
</dbReference>
<dbReference type="PANTHER" id="PTHR21266:SF60">
    <property type="entry name" value="3-KETOSTEROID-9-ALPHA-MONOOXYGENASE, OXYGENASE COMPONENT"/>
    <property type="match status" value="1"/>
</dbReference>
<evidence type="ECO:0000256" key="3">
    <source>
        <dbReference type="ARBA" id="ARBA00023002"/>
    </source>
</evidence>
<dbReference type="InterPro" id="IPR050584">
    <property type="entry name" value="Cholesterol_7-desaturase"/>
</dbReference>
<evidence type="ECO:0000313" key="10">
    <source>
        <dbReference type="Proteomes" id="UP000183868"/>
    </source>
</evidence>
<reference evidence="8 9" key="1">
    <citation type="submission" date="2011-09" db="EMBL/GenBank/DDBJ databases">
        <title>The permanent draft genome of Caldithrix abyssi DSM 13497.</title>
        <authorList>
            <consortium name="US DOE Joint Genome Institute (JGI-PGF)"/>
            <person name="Lucas S."/>
            <person name="Han J."/>
            <person name="Lapidus A."/>
            <person name="Bruce D."/>
            <person name="Goodwin L."/>
            <person name="Pitluck S."/>
            <person name="Peters L."/>
            <person name="Kyrpides N."/>
            <person name="Mavromatis K."/>
            <person name="Ivanova N."/>
            <person name="Mikhailova N."/>
            <person name="Chertkov O."/>
            <person name="Detter J.C."/>
            <person name="Tapia R."/>
            <person name="Han C."/>
            <person name="Land M."/>
            <person name="Hauser L."/>
            <person name="Markowitz V."/>
            <person name="Cheng J.-F."/>
            <person name="Hugenholtz P."/>
            <person name="Woyke T."/>
            <person name="Wu D."/>
            <person name="Spring S."/>
            <person name="Brambilla E."/>
            <person name="Klenk H.-P."/>
            <person name="Eisen J.A."/>
        </authorList>
    </citation>
    <scope>NUCLEOTIDE SEQUENCE [LARGE SCALE GENOMIC DNA]</scope>
    <source>
        <strain evidence="8 9">DSM 13497</strain>
    </source>
</reference>
<dbReference type="Pfam" id="PF00355">
    <property type="entry name" value="Rieske"/>
    <property type="match status" value="1"/>
</dbReference>
<evidence type="ECO:0000256" key="1">
    <source>
        <dbReference type="ARBA" id="ARBA00022714"/>
    </source>
</evidence>
<protein>
    <submittedName>
        <fullName evidence="7">Rieske (2Fe-2S) domain-containing protein</fullName>
    </submittedName>
    <submittedName>
        <fullName evidence="8">Rieske (2Fe-2S) iron-sulfur domain-containing protein</fullName>
    </submittedName>
</protein>
<evidence type="ECO:0000259" key="6">
    <source>
        <dbReference type="PROSITE" id="PS51296"/>
    </source>
</evidence>
<reference evidence="7 10" key="2">
    <citation type="submission" date="2016-11" db="EMBL/GenBank/DDBJ databases">
        <title>Genomic analysis of Caldithrix abyssi and proposal of a novel bacterial phylum Caldithrichaeota.</title>
        <authorList>
            <person name="Kublanov I."/>
            <person name="Sigalova O."/>
            <person name="Gavrilov S."/>
            <person name="Lebedinsky A."/>
            <person name="Ivanova N."/>
            <person name="Daum C."/>
            <person name="Reddy T."/>
            <person name="Klenk H.P."/>
            <person name="Goker M."/>
            <person name="Reva O."/>
            <person name="Miroshnichenko M."/>
            <person name="Kyprides N."/>
            <person name="Woyke T."/>
            <person name="Gelfand M."/>
        </authorList>
    </citation>
    <scope>NUCLEOTIDE SEQUENCE [LARGE SCALE GENOMIC DNA]</scope>
    <source>
        <strain evidence="7 10">LF13</strain>
    </source>
</reference>
<dbReference type="GO" id="GO:0046872">
    <property type="term" value="F:metal ion binding"/>
    <property type="evidence" value="ECO:0007669"/>
    <property type="project" value="UniProtKB-KW"/>
</dbReference>
<dbReference type="KEGG" id="caby:Cabys_92"/>
<evidence type="ECO:0000256" key="2">
    <source>
        <dbReference type="ARBA" id="ARBA00022723"/>
    </source>
</evidence>
<dbReference type="STRING" id="880073.Cabys_92"/>
<keyword evidence="9" id="KW-1185">Reference proteome</keyword>
<dbReference type="Proteomes" id="UP000004671">
    <property type="component" value="Chromosome"/>
</dbReference>
<accession>H1XUK2</accession>
<proteinExistence type="predicted"/>
<dbReference type="InterPro" id="IPR036922">
    <property type="entry name" value="Rieske_2Fe-2S_sf"/>
</dbReference>
<evidence type="ECO:0000313" key="7">
    <source>
        <dbReference type="EMBL" id="APF16843.1"/>
    </source>
</evidence>
<evidence type="ECO:0000313" key="9">
    <source>
        <dbReference type="Proteomes" id="UP000004671"/>
    </source>
</evidence>
<keyword evidence="3" id="KW-0560">Oxidoreductase</keyword>
<dbReference type="InterPro" id="IPR017941">
    <property type="entry name" value="Rieske_2Fe-2S"/>
</dbReference>
<dbReference type="EMBL" id="CM001402">
    <property type="protein sequence ID" value="EHO40501.1"/>
    <property type="molecule type" value="Genomic_DNA"/>
</dbReference>
<gene>
    <name evidence="7" type="ORF">Cabys_92</name>
    <name evidence="8" type="ORF">Calab_0864</name>
</gene>
<dbReference type="AlphaFoldDB" id="H1XUK2"/>
<dbReference type="RefSeq" id="WP_006927498.1">
    <property type="nucleotide sequence ID" value="NZ_CM001402.1"/>
</dbReference>
<keyword evidence="5" id="KW-0411">Iron-sulfur</keyword>
<dbReference type="HOGENOM" id="CLU_055690_5_1_0"/>
<dbReference type="PANTHER" id="PTHR21266">
    <property type="entry name" value="IRON-SULFUR DOMAIN CONTAINING PROTEIN"/>
    <property type="match status" value="1"/>
</dbReference>
<evidence type="ECO:0000256" key="4">
    <source>
        <dbReference type="ARBA" id="ARBA00023004"/>
    </source>
</evidence>
<dbReference type="EMBL" id="CP018099">
    <property type="protein sequence ID" value="APF16843.1"/>
    <property type="molecule type" value="Genomic_DNA"/>
</dbReference>
<dbReference type="GO" id="GO:0016491">
    <property type="term" value="F:oxidoreductase activity"/>
    <property type="evidence" value="ECO:0007669"/>
    <property type="project" value="UniProtKB-KW"/>
</dbReference>
<dbReference type="Gene3D" id="2.102.10.10">
    <property type="entry name" value="Rieske [2Fe-2S] iron-sulphur domain"/>
    <property type="match status" value="1"/>
</dbReference>
<name>H1XUK2_CALAY</name>
<organism evidence="8 9">
    <name type="scientific">Caldithrix abyssi DSM 13497</name>
    <dbReference type="NCBI Taxonomy" id="880073"/>
    <lineage>
        <taxon>Bacteria</taxon>
        <taxon>Pseudomonadati</taxon>
        <taxon>Calditrichota</taxon>
        <taxon>Calditrichia</taxon>
        <taxon>Calditrichales</taxon>
        <taxon>Calditrichaceae</taxon>
        <taxon>Caldithrix</taxon>
    </lineage>
</organism>
<evidence type="ECO:0000256" key="5">
    <source>
        <dbReference type="ARBA" id="ARBA00023014"/>
    </source>
</evidence>
<keyword evidence="2" id="KW-0479">Metal-binding</keyword>
<dbReference type="Proteomes" id="UP000183868">
    <property type="component" value="Chromosome"/>
</dbReference>
<dbReference type="GO" id="GO:0051537">
    <property type="term" value="F:2 iron, 2 sulfur cluster binding"/>
    <property type="evidence" value="ECO:0007669"/>
    <property type="project" value="UniProtKB-KW"/>
</dbReference>
<keyword evidence="1" id="KW-0001">2Fe-2S</keyword>
<evidence type="ECO:0000313" key="8">
    <source>
        <dbReference type="EMBL" id="EHO40501.1"/>
    </source>
</evidence>
<dbReference type="OrthoDB" id="9795104at2"/>
<dbReference type="SUPFAM" id="SSF50022">
    <property type="entry name" value="ISP domain"/>
    <property type="match status" value="1"/>
</dbReference>